<keyword evidence="5 7" id="KW-0573">Peptidoglycan synthesis</keyword>
<dbReference type="PANTHER" id="PTHR41533:SF2">
    <property type="entry name" value="BLR7131 PROTEIN"/>
    <property type="match status" value="1"/>
</dbReference>
<dbReference type="Pfam" id="PF03734">
    <property type="entry name" value="YkuD"/>
    <property type="match status" value="1"/>
</dbReference>
<evidence type="ECO:0000256" key="1">
    <source>
        <dbReference type="ARBA" id="ARBA00004752"/>
    </source>
</evidence>
<dbReference type="AlphaFoldDB" id="A0A2I0CMY9"/>
<dbReference type="Gene3D" id="1.10.101.10">
    <property type="entry name" value="PGBD-like superfamily/PGBD"/>
    <property type="match status" value="1"/>
</dbReference>
<organism evidence="10 11">
    <name type="scientific">Pseudomonas fluvialis</name>
    <dbReference type="NCBI Taxonomy" id="1793966"/>
    <lineage>
        <taxon>Bacteria</taxon>
        <taxon>Pseudomonadati</taxon>
        <taxon>Pseudomonadota</taxon>
        <taxon>Gammaproteobacteria</taxon>
        <taxon>Pseudomonadales</taxon>
        <taxon>Pseudomonadaceae</taxon>
        <taxon>Pseudomonas</taxon>
    </lineage>
</organism>
<sequence>MYKKHAACLGLLVGLLLPVSLLANQQATQDALREAFSGHATACTAALPAVALQAPGLLHEFYAQRQFVPLWQDAGRRLDLLHELQQLADDGLDLTPYQLSLLQAQLQRQADSQAEACAELLASHSYLLALQHLYQGRLPLEQRESLWRAESLPASTRPSLLSIAWQGLDKVANAFAAARPSQPHYLQLRRAYASLRQQSPAEWPLIEAGRLLKPGMHDPRIPILIQRLQADGYLPADTPSATLYSESVASAVRQFQQLHGLQDDAIIGADTLAALNQPFAARLEQLRANLERWRWLSAEMEPDLLLVDIAGGLLSYYQGGQLQWQGRTQVGRAVRQTPQLKSRVNRLTLNPTWTVPPTILREDKLPEIRRDIEFLARNDLQVLDQQGNLLEPYFIDWQRPGPIILRQAAGPRNPLGKLAIRFPNPFSVYLHDTPSQRLFEKSPRAFSSGCVRVEGILQLLPLLLDEAERAPLAARLDSGKTSQYNLRQPVTILMAYWTAAVDEQGRLILRKDIYARDAQLSARLRQAH</sequence>
<reference evidence="11" key="1">
    <citation type="submission" date="2017-12" db="EMBL/GenBank/DDBJ databases">
        <authorList>
            <person name="Yu X.-Y."/>
        </authorList>
    </citation>
    <scope>NUCLEOTIDE SEQUENCE [LARGE SCALE GENOMIC DNA]</scope>
    <source>
        <strain evidence="11">ZYSR67-Z</strain>
    </source>
</reference>
<dbReference type="SUPFAM" id="SSF47090">
    <property type="entry name" value="PGBD-like"/>
    <property type="match status" value="1"/>
</dbReference>
<evidence type="ECO:0000256" key="5">
    <source>
        <dbReference type="ARBA" id="ARBA00022984"/>
    </source>
</evidence>
<feature type="domain" description="L,D-TPase catalytic" evidence="9">
    <location>
        <begin position="303"/>
        <end position="475"/>
    </location>
</feature>
<dbReference type="Proteomes" id="UP000242861">
    <property type="component" value="Unassembled WGS sequence"/>
</dbReference>
<evidence type="ECO:0000256" key="2">
    <source>
        <dbReference type="ARBA" id="ARBA00005992"/>
    </source>
</evidence>
<dbReference type="InterPro" id="IPR036365">
    <property type="entry name" value="PGBD-like_sf"/>
</dbReference>
<evidence type="ECO:0000313" key="11">
    <source>
        <dbReference type="Proteomes" id="UP000242861"/>
    </source>
</evidence>
<dbReference type="GO" id="GO:0016740">
    <property type="term" value="F:transferase activity"/>
    <property type="evidence" value="ECO:0007669"/>
    <property type="project" value="UniProtKB-KW"/>
</dbReference>
<keyword evidence="6 7" id="KW-0961">Cell wall biogenesis/degradation</keyword>
<dbReference type="PROSITE" id="PS52029">
    <property type="entry name" value="LD_TPASE"/>
    <property type="match status" value="1"/>
</dbReference>
<keyword evidence="4 7" id="KW-0133">Cell shape</keyword>
<dbReference type="EMBL" id="PIYS01000026">
    <property type="protein sequence ID" value="PKF70514.1"/>
    <property type="molecule type" value="Genomic_DNA"/>
</dbReference>
<dbReference type="RefSeq" id="WP_101193974.1">
    <property type="nucleotide sequence ID" value="NZ_PIYS01000026.1"/>
</dbReference>
<protein>
    <submittedName>
        <fullName evidence="10">Murein L,D-transpeptidase</fullName>
    </submittedName>
</protein>
<dbReference type="Gene3D" id="2.40.440.10">
    <property type="entry name" value="L,D-transpeptidase catalytic domain-like"/>
    <property type="match status" value="1"/>
</dbReference>
<dbReference type="GO" id="GO:0009252">
    <property type="term" value="P:peptidoglycan biosynthetic process"/>
    <property type="evidence" value="ECO:0007669"/>
    <property type="project" value="UniProtKB-UniPathway"/>
</dbReference>
<dbReference type="InterPro" id="IPR045380">
    <property type="entry name" value="LD_TPept_scaffold_dom"/>
</dbReference>
<dbReference type="InterPro" id="IPR038063">
    <property type="entry name" value="Transpep_catalytic_dom"/>
</dbReference>
<dbReference type="InterPro" id="IPR005490">
    <property type="entry name" value="LD_TPept_cat_dom"/>
</dbReference>
<evidence type="ECO:0000256" key="8">
    <source>
        <dbReference type="SAM" id="SignalP"/>
    </source>
</evidence>
<dbReference type="Pfam" id="PF20142">
    <property type="entry name" value="Scaffold"/>
    <property type="match status" value="1"/>
</dbReference>
<proteinExistence type="inferred from homology"/>
<evidence type="ECO:0000256" key="6">
    <source>
        <dbReference type="ARBA" id="ARBA00023316"/>
    </source>
</evidence>
<gene>
    <name evidence="10" type="ORF">CW360_12905</name>
</gene>
<evidence type="ECO:0000259" key="9">
    <source>
        <dbReference type="PROSITE" id="PS52029"/>
    </source>
</evidence>
<dbReference type="InterPro" id="IPR036366">
    <property type="entry name" value="PGBDSf"/>
</dbReference>
<comment type="similarity">
    <text evidence="2">Belongs to the YkuD family.</text>
</comment>
<dbReference type="UniPathway" id="UPA00219"/>
<dbReference type="GO" id="GO:0004180">
    <property type="term" value="F:carboxypeptidase activity"/>
    <property type="evidence" value="ECO:0007669"/>
    <property type="project" value="UniProtKB-ARBA"/>
</dbReference>
<feature type="chain" id="PRO_5014158263" evidence="8">
    <location>
        <begin position="24"/>
        <end position="528"/>
    </location>
</feature>
<accession>A0A2I0CMY9</accession>
<evidence type="ECO:0000256" key="7">
    <source>
        <dbReference type="PROSITE-ProRule" id="PRU01373"/>
    </source>
</evidence>
<feature type="active site" description="Proton donor/acceptor" evidence="7">
    <location>
        <position position="431"/>
    </location>
</feature>
<keyword evidence="8" id="KW-0732">Signal</keyword>
<keyword evidence="3" id="KW-0808">Transferase</keyword>
<evidence type="ECO:0000256" key="4">
    <source>
        <dbReference type="ARBA" id="ARBA00022960"/>
    </source>
</evidence>
<dbReference type="GO" id="GO:0071555">
    <property type="term" value="P:cell wall organization"/>
    <property type="evidence" value="ECO:0007669"/>
    <property type="project" value="UniProtKB-UniRule"/>
</dbReference>
<feature type="signal peptide" evidence="8">
    <location>
        <begin position="1"/>
        <end position="23"/>
    </location>
</feature>
<dbReference type="Pfam" id="PF01471">
    <property type="entry name" value="PG_binding_1"/>
    <property type="match status" value="1"/>
</dbReference>
<comment type="caution">
    <text evidence="10">The sequence shown here is derived from an EMBL/GenBank/DDBJ whole genome shotgun (WGS) entry which is preliminary data.</text>
</comment>
<dbReference type="GO" id="GO:0008360">
    <property type="term" value="P:regulation of cell shape"/>
    <property type="evidence" value="ECO:0007669"/>
    <property type="project" value="UniProtKB-UniRule"/>
</dbReference>
<feature type="active site" description="Nucleophile" evidence="7">
    <location>
        <position position="450"/>
    </location>
</feature>
<dbReference type="InterPro" id="IPR002477">
    <property type="entry name" value="Peptidoglycan-bd-like"/>
</dbReference>
<evidence type="ECO:0000256" key="3">
    <source>
        <dbReference type="ARBA" id="ARBA00022679"/>
    </source>
</evidence>
<dbReference type="InterPro" id="IPR052905">
    <property type="entry name" value="LD-transpeptidase_YkuD-like"/>
</dbReference>
<dbReference type="SUPFAM" id="SSF141523">
    <property type="entry name" value="L,D-transpeptidase catalytic domain-like"/>
    <property type="match status" value="1"/>
</dbReference>
<dbReference type="CDD" id="cd16913">
    <property type="entry name" value="YkuD_like"/>
    <property type="match status" value="1"/>
</dbReference>
<comment type="pathway">
    <text evidence="1 7">Cell wall biogenesis; peptidoglycan biosynthesis.</text>
</comment>
<dbReference type="PANTHER" id="PTHR41533">
    <property type="entry name" value="L,D-TRANSPEPTIDASE HI_1667-RELATED"/>
    <property type="match status" value="1"/>
</dbReference>
<evidence type="ECO:0000313" key="10">
    <source>
        <dbReference type="EMBL" id="PKF70514.1"/>
    </source>
</evidence>
<name>A0A2I0CMY9_9PSED</name>